<evidence type="ECO:0000313" key="2">
    <source>
        <dbReference type="Proteomes" id="UP001143910"/>
    </source>
</evidence>
<protein>
    <submittedName>
        <fullName evidence="1">Uncharacterized protein</fullName>
    </submittedName>
</protein>
<reference evidence="1" key="1">
    <citation type="submission" date="2022-08" db="EMBL/GenBank/DDBJ databases">
        <title>Genome Sequence of Lecanicillium fungicola.</title>
        <authorList>
            <person name="Buettner E."/>
        </authorList>
    </citation>
    <scope>NUCLEOTIDE SEQUENCE</scope>
    <source>
        <strain evidence="1">Babe33</strain>
    </source>
</reference>
<dbReference type="Proteomes" id="UP001143910">
    <property type="component" value="Unassembled WGS sequence"/>
</dbReference>
<dbReference type="EMBL" id="JANJQO010000298">
    <property type="protein sequence ID" value="KAJ2979287.1"/>
    <property type="molecule type" value="Genomic_DNA"/>
</dbReference>
<name>A0ACC1NJ32_9HYPO</name>
<comment type="caution">
    <text evidence="1">The sequence shown here is derived from an EMBL/GenBank/DDBJ whole genome shotgun (WGS) entry which is preliminary data.</text>
</comment>
<sequence>MHDETDMSVEKVSQLQQHRGPSSYQRKHDGFATELTSLPATSPGVQQAEDLLRKRWLSPVAAKGSVTASYVASHLNGKSSSSSSSYRSLGATNTASSSGWLDPSAMNPPKIGGRFSIESSKLLTEWFTRNAGYPYPSKTEMETLQHQTGLAKEQIKNWLGNRRRREKMREALQNKAAVKCSTTEWPVVPVDIAQRPGTPAVSAGRHREMSPLERWVDLIHHLTTNLPLLQISPMH</sequence>
<evidence type="ECO:0000313" key="1">
    <source>
        <dbReference type="EMBL" id="KAJ2979287.1"/>
    </source>
</evidence>
<gene>
    <name evidence="1" type="ORF">NQ176_g3345</name>
</gene>
<accession>A0ACC1NJ32</accession>
<organism evidence="1 2">
    <name type="scientific">Zarea fungicola</name>
    <dbReference type="NCBI Taxonomy" id="93591"/>
    <lineage>
        <taxon>Eukaryota</taxon>
        <taxon>Fungi</taxon>
        <taxon>Dikarya</taxon>
        <taxon>Ascomycota</taxon>
        <taxon>Pezizomycotina</taxon>
        <taxon>Sordariomycetes</taxon>
        <taxon>Hypocreomycetidae</taxon>
        <taxon>Hypocreales</taxon>
        <taxon>Cordycipitaceae</taxon>
        <taxon>Zarea</taxon>
    </lineage>
</organism>
<keyword evidence="2" id="KW-1185">Reference proteome</keyword>
<proteinExistence type="predicted"/>